<evidence type="ECO:0000313" key="1">
    <source>
        <dbReference type="EMBL" id="GET40760.1"/>
    </source>
</evidence>
<dbReference type="Pfam" id="PF03683">
    <property type="entry name" value="UPF0175"/>
    <property type="match status" value="1"/>
</dbReference>
<protein>
    <submittedName>
        <fullName evidence="1">Uncharacterized protein</fullName>
    </submittedName>
</protein>
<dbReference type="EMBL" id="BLAY01000099">
    <property type="protein sequence ID" value="GET40760.1"/>
    <property type="molecule type" value="Genomic_DNA"/>
</dbReference>
<dbReference type="RefSeq" id="WP_226586870.1">
    <property type="nucleotide sequence ID" value="NZ_BLAY01000099.1"/>
</dbReference>
<comment type="caution">
    <text evidence="1">The sequence shown here is derived from an EMBL/GenBank/DDBJ whole genome shotgun (WGS) entry which is preliminary data.</text>
</comment>
<sequence length="93" mass="10960">MKITLDIPDNIAQQLTETPEELQRYLLELLVIEAYRTERITHFQVGQILNLPSRWAVDAFLKAHHAYLHYNEEDLESDRETLRQLRGKQAITS</sequence>
<keyword evidence="2" id="KW-1185">Reference proteome</keyword>
<evidence type="ECO:0000313" key="2">
    <source>
        <dbReference type="Proteomes" id="UP001050975"/>
    </source>
</evidence>
<dbReference type="AlphaFoldDB" id="A0AAV3XFW0"/>
<dbReference type="InterPro" id="IPR005368">
    <property type="entry name" value="UPF0175"/>
</dbReference>
<proteinExistence type="predicted"/>
<accession>A0AAV3XFW0</accession>
<reference evidence="1" key="1">
    <citation type="submission" date="2019-10" db="EMBL/GenBank/DDBJ databases">
        <title>Draft genome sequece of Microseira wollei NIES-4236.</title>
        <authorList>
            <person name="Yamaguchi H."/>
            <person name="Suzuki S."/>
            <person name="Kawachi M."/>
        </authorList>
    </citation>
    <scope>NUCLEOTIDE SEQUENCE</scope>
    <source>
        <strain evidence="1">NIES-4236</strain>
    </source>
</reference>
<dbReference type="Proteomes" id="UP001050975">
    <property type="component" value="Unassembled WGS sequence"/>
</dbReference>
<gene>
    <name evidence="1" type="ORF">MiSe_55710</name>
</gene>
<organism evidence="1 2">
    <name type="scientific">Microseira wollei NIES-4236</name>
    <dbReference type="NCBI Taxonomy" id="2530354"/>
    <lineage>
        <taxon>Bacteria</taxon>
        <taxon>Bacillati</taxon>
        <taxon>Cyanobacteriota</taxon>
        <taxon>Cyanophyceae</taxon>
        <taxon>Oscillatoriophycideae</taxon>
        <taxon>Aerosakkonematales</taxon>
        <taxon>Aerosakkonemataceae</taxon>
        <taxon>Microseira</taxon>
    </lineage>
</organism>
<name>A0AAV3XFW0_9CYAN</name>